<name>A0ABV5V570_9MICO</name>
<proteinExistence type="predicted"/>
<sequence length="149" mass="15965">MLASTVVAGCGLQIPTDPDRTLAQVRATGELRVGVSPHPPFTTLPPAPGGEPGGDEVVLVRRFAEEQGAEALFVVDGEEALVTLLERGELDVMVGGLSSRSPWSTKVALTRPYTRTQEEGRTVKHVMAVVRGENALLSELERFLDEESS</sequence>
<dbReference type="Gene3D" id="3.40.190.10">
    <property type="entry name" value="Periplasmic binding protein-like II"/>
    <property type="match status" value="1"/>
</dbReference>
<dbReference type="Pfam" id="PF00497">
    <property type="entry name" value="SBP_bac_3"/>
    <property type="match status" value="1"/>
</dbReference>
<feature type="region of interest" description="Disordered" evidence="1">
    <location>
        <begin position="33"/>
        <end position="52"/>
    </location>
</feature>
<evidence type="ECO:0000313" key="4">
    <source>
        <dbReference type="Proteomes" id="UP001589613"/>
    </source>
</evidence>
<dbReference type="EMBL" id="JBHMAX010000023">
    <property type="protein sequence ID" value="MFB9732929.1"/>
    <property type="molecule type" value="Genomic_DNA"/>
</dbReference>
<dbReference type="Proteomes" id="UP001589613">
    <property type="component" value="Unassembled WGS sequence"/>
</dbReference>
<feature type="compositionally biased region" description="Pro residues" evidence="1">
    <location>
        <begin position="37"/>
        <end position="49"/>
    </location>
</feature>
<evidence type="ECO:0000313" key="3">
    <source>
        <dbReference type="EMBL" id="MFB9732929.1"/>
    </source>
</evidence>
<dbReference type="RefSeq" id="WP_238330408.1">
    <property type="nucleotide sequence ID" value="NZ_JBHMAX010000023.1"/>
</dbReference>
<reference evidence="3 4" key="1">
    <citation type="submission" date="2024-09" db="EMBL/GenBank/DDBJ databases">
        <authorList>
            <person name="Sun Q."/>
            <person name="Mori K."/>
        </authorList>
    </citation>
    <scope>NUCLEOTIDE SEQUENCE [LARGE SCALE GENOMIC DNA]</scope>
    <source>
        <strain evidence="3 4">JCM 12763</strain>
    </source>
</reference>
<comment type="caution">
    <text evidence="3">The sequence shown here is derived from an EMBL/GenBank/DDBJ whole genome shotgun (WGS) entry which is preliminary data.</text>
</comment>
<dbReference type="InterPro" id="IPR001638">
    <property type="entry name" value="Solute-binding_3/MltF_N"/>
</dbReference>
<organism evidence="3 4">
    <name type="scientific">Ornithinimicrobium kibberense</name>
    <dbReference type="NCBI Taxonomy" id="282060"/>
    <lineage>
        <taxon>Bacteria</taxon>
        <taxon>Bacillati</taxon>
        <taxon>Actinomycetota</taxon>
        <taxon>Actinomycetes</taxon>
        <taxon>Micrococcales</taxon>
        <taxon>Ornithinimicrobiaceae</taxon>
        <taxon>Ornithinimicrobium</taxon>
    </lineage>
</organism>
<protein>
    <submittedName>
        <fullName evidence="3">Transporter substrate-binding domain-containing protein</fullName>
    </submittedName>
</protein>
<evidence type="ECO:0000256" key="1">
    <source>
        <dbReference type="SAM" id="MobiDB-lite"/>
    </source>
</evidence>
<feature type="domain" description="Solute-binding protein family 3/N-terminal" evidence="2">
    <location>
        <begin position="31"/>
        <end position="146"/>
    </location>
</feature>
<accession>A0ABV5V570</accession>
<keyword evidence="4" id="KW-1185">Reference proteome</keyword>
<dbReference type="SUPFAM" id="SSF53850">
    <property type="entry name" value="Periplasmic binding protein-like II"/>
    <property type="match status" value="1"/>
</dbReference>
<evidence type="ECO:0000259" key="2">
    <source>
        <dbReference type="Pfam" id="PF00497"/>
    </source>
</evidence>
<gene>
    <name evidence="3" type="ORF">ACFFN0_12840</name>
</gene>